<dbReference type="GO" id="GO:0005737">
    <property type="term" value="C:cytoplasm"/>
    <property type="evidence" value="ECO:0000318"/>
    <property type="project" value="GO_Central"/>
</dbReference>
<accession>A0A139WFR1</accession>
<evidence type="ECO:0000256" key="1">
    <source>
        <dbReference type="SAM" id="MobiDB-lite"/>
    </source>
</evidence>
<protein>
    <submittedName>
        <fullName evidence="2">Uncharacterized protein</fullName>
    </submittedName>
</protein>
<dbReference type="GO" id="GO:0051959">
    <property type="term" value="F:dynein light intermediate chain binding"/>
    <property type="evidence" value="ECO:0000318"/>
    <property type="project" value="GO_Central"/>
</dbReference>
<dbReference type="eggNOG" id="ENOG502S3AX">
    <property type="taxonomic scope" value="Eukaryota"/>
</dbReference>
<dbReference type="GO" id="GO:0030705">
    <property type="term" value="P:cytoskeleton-dependent intracellular transport"/>
    <property type="evidence" value="ECO:0000318"/>
    <property type="project" value="GO_Central"/>
</dbReference>
<evidence type="ECO:0000313" key="3">
    <source>
        <dbReference type="Proteomes" id="UP000007266"/>
    </source>
</evidence>
<dbReference type="PANTHER" id="PTHR34491">
    <property type="entry name" value="A-TYPE INCLUSION PROTEIN, PUTATIVE-RELATED"/>
    <property type="match status" value="1"/>
</dbReference>
<feature type="region of interest" description="Disordered" evidence="1">
    <location>
        <begin position="227"/>
        <end position="306"/>
    </location>
</feature>
<name>A0A139WFR1_TRICA</name>
<proteinExistence type="predicted"/>
<dbReference type="STRING" id="7070.A0A139WFR1"/>
<organism evidence="2 3">
    <name type="scientific">Tribolium castaneum</name>
    <name type="common">Red flour beetle</name>
    <dbReference type="NCBI Taxonomy" id="7070"/>
    <lineage>
        <taxon>Eukaryota</taxon>
        <taxon>Metazoa</taxon>
        <taxon>Ecdysozoa</taxon>
        <taxon>Arthropoda</taxon>
        <taxon>Hexapoda</taxon>
        <taxon>Insecta</taxon>
        <taxon>Pterygota</taxon>
        <taxon>Neoptera</taxon>
        <taxon>Endopterygota</taxon>
        <taxon>Coleoptera</taxon>
        <taxon>Polyphaga</taxon>
        <taxon>Cucujiformia</taxon>
        <taxon>Tenebrionidae</taxon>
        <taxon>Tenebrionidae incertae sedis</taxon>
        <taxon>Tribolium</taxon>
    </lineage>
</organism>
<dbReference type="GO" id="GO:0008017">
    <property type="term" value="F:microtubule binding"/>
    <property type="evidence" value="ECO:0000318"/>
    <property type="project" value="GO_Central"/>
</dbReference>
<reference evidence="2 3" key="2">
    <citation type="journal article" date="2010" name="Nucleic Acids Res.">
        <title>BeetleBase in 2010: revisions to provide comprehensive genomic information for Tribolium castaneum.</title>
        <authorList>
            <person name="Kim H.S."/>
            <person name="Murphy T."/>
            <person name="Xia J."/>
            <person name="Caragea D."/>
            <person name="Park Y."/>
            <person name="Beeman R.W."/>
            <person name="Lorenzen M.D."/>
            <person name="Butcher S."/>
            <person name="Manak J.R."/>
            <person name="Brown S.J."/>
        </authorList>
    </citation>
    <scope>GENOME REANNOTATION</scope>
    <source>
        <strain evidence="2 3">Georgia GA2</strain>
    </source>
</reference>
<feature type="compositionally biased region" description="Basic and acidic residues" evidence="1">
    <location>
        <begin position="755"/>
        <end position="821"/>
    </location>
</feature>
<keyword evidence="3" id="KW-1185">Reference proteome</keyword>
<dbReference type="GO" id="GO:0031122">
    <property type="term" value="P:cytoplasmic microtubule organization"/>
    <property type="evidence" value="ECO:0000318"/>
    <property type="project" value="GO_Central"/>
</dbReference>
<dbReference type="EMBL" id="KQ971352">
    <property type="protein sequence ID" value="KYB26681.1"/>
    <property type="molecule type" value="Genomic_DNA"/>
</dbReference>
<dbReference type="PANTHER" id="PTHR34491:SF74">
    <property type="entry name" value="DUF4456 DOMAIN-CONTAINING PROTEIN"/>
    <property type="match status" value="1"/>
</dbReference>
<evidence type="ECO:0000313" key="2">
    <source>
        <dbReference type="EMBL" id="KYB26681.1"/>
    </source>
</evidence>
<dbReference type="Proteomes" id="UP000007266">
    <property type="component" value="Linkage group 7"/>
</dbReference>
<reference evidence="2 3" key="1">
    <citation type="journal article" date="2008" name="Nature">
        <title>The genome of the model beetle and pest Tribolium castaneum.</title>
        <authorList>
            <consortium name="Tribolium Genome Sequencing Consortium"/>
            <person name="Richards S."/>
            <person name="Gibbs R.A."/>
            <person name="Weinstock G.M."/>
            <person name="Brown S.J."/>
            <person name="Denell R."/>
            <person name="Beeman R.W."/>
            <person name="Gibbs R."/>
            <person name="Beeman R.W."/>
            <person name="Brown S.J."/>
            <person name="Bucher G."/>
            <person name="Friedrich M."/>
            <person name="Grimmelikhuijzen C.J."/>
            <person name="Klingler M."/>
            <person name="Lorenzen M."/>
            <person name="Richards S."/>
            <person name="Roth S."/>
            <person name="Schroder R."/>
            <person name="Tautz D."/>
            <person name="Zdobnov E.M."/>
            <person name="Muzny D."/>
            <person name="Gibbs R.A."/>
            <person name="Weinstock G.M."/>
            <person name="Attaway T."/>
            <person name="Bell S."/>
            <person name="Buhay C.J."/>
            <person name="Chandrabose M.N."/>
            <person name="Chavez D."/>
            <person name="Clerk-Blankenburg K.P."/>
            <person name="Cree A."/>
            <person name="Dao M."/>
            <person name="Davis C."/>
            <person name="Chacko J."/>
            <person name="Dinh H."/>
            <person name="Dugan-Rocha S."/>
            <person name="Fowler G."/>
            <person name="Garner T.T."/>
            <person name="Garnes J."/>
            <person name="Gnirke A."/>
            <person name="Hawes A."/>
            <person name="Hernandez J."/>
            <person name="Hines S."/>
            <person name="Holder M."/>
            <person name="Hume J."/>
            <person name="Jhangiani S.N."/>
            <person name="Joshi V."/>
            <person name="Khan Z.M."/>
            <person name="Jackson L."/>
            <person name="Kovar C."/>
            <person name="Kowis A."/>
            <person name="Lee S."/>
            <person name="Lewis L.R."/>
            <person name="Margolis J."/>
            <person name="Morgan M."/>
            <person name="Nazareth L.V."/>
            <person name="Nguyen N."/>
            <person name="Okwuonu G."/>
            <person name="Parker D."/>
            <person name="Richards S."/>
            <person name="Ruiz S.J."/>
            <person name="Santibanez J."/>
            <person name="Savard J."/>
            <person name="Scherer S.E."/>
            <person name="Schneider B."/>
            <person name="Sodergren E."/>
            <person name="Tautz D."/>
            <person name="Vattahil S."/>
            <person name="Villasana D."/>
            <person name="White C.S."/>
            <person name="Wright R."/>
            <person name="Park Y."/>
            <person name="Beeman R.W."/>
            <person name="Lord J."/>
            <person name="Oppert B."/>
            <person name="Lorenzen M."/>
            <person name="Brown S."/>
            <person name="Wang L."/>
            <person name="Savard J."/>
            <person name="Tautz D."/>
            <person name="Richards S."/>
            <person name="Weinstock G."/>
            <person name="Gibbs R.A."/>
            <person name="Liu Y."/>
            <person name="Worley K."/>
            <person name="Weinstock G."/>
            <person name="Elsik C.G."/>
            <person name="Reese J.T."/>
            <person name="Elhaik E."/>
            <person name="Landan G."/>
            <person name="Graur D."/>
            <person name="Arensburger P."/>
            <person name="Atkinson P."/>
            <person name="Beeman R.W."/>
            <person name="Beidler J."/>
            <person name="Brown S.J."/>
            <person name="Demuth J.P."/>
            <person name="Drury D.W."/>
            <person name="Du Y.Z."/>
            <person name="Fujiwara H."/>
            <person name="Lorenzen M."/>
            <person name="Maselli V."/>
            <person name="Osanai M."/>
            <person name="Park Y."/>
            <person name="Robertson H.M."/>
            <person name="Tu Z."/>
            <person name="Wang J.J."/>
            <person name="Wang S."/>
            <person name="Richards S."/>
            <person name="Song H."/>
            <person name="Zhang L."/>
            <person name="Sodergren E."/>
            <person name="Werner D."/>
            <person name="Stanke M."/>
            <person name="Morgenstern B."/>
            <person name="Solovyev V."/>
            <person name="Kosarev P."/>
            <person name="Brown G."/>
            <person name="Chen H.C."/>
            <person name="Ermolaeva O."/>
            <person name="Hlavina W."/>
            <person name="Kapustin Y."/>
            <person name="Kiryutin B."/>
            <person name="Kitts P."/>
            <person name="Maglott D."/>
            <person name="Pruitt K."/>
            <person name="Sapojnikov V."/>
            <person name="Souvorov A."/>
            <person name="Mackey A.J."/>
            <person name="Waterhouse R.M."/>
            <person name="Wyder S."/>
            <person name="Zdobnov E.M."/>
            <person name="Zdobnov E.M."/>
            <person name="Wyder S."/>
            <person name="Kriventseva E.V."/>
            <person name="Kadowaki T."/>
            <person name="Bork P."/>
            <person name="Aranda M."/>
            <person name="Bao R."/>
            <person name="Beermann A."/>
            <person name="Berns N."/>
            <person name="Bolognesi R."/>
            <person name="Bonneton F."/>
            <person name="Bopp D."/>
            <person name="Brown S.J."/>
            <person name="Bucher G."/>
            <person name="Butts T."/>
            <person name="Chaumot A."/>
            <person name="Denell R.E."/>
            <person name="Ferrier D.E."/>
            <person name="Friedrich M."/>
            <person name="Gordon C.M."/>
            <person name="Jindra M."/>
            <person name="Klingler M."/>
            <person name="Lan Q."/>
            <person name="Lattorff H.M."/>
            <person name="Laudet V."/>
            <person name="von Levetsow C."/>
            <person name="Liu Z."/>
            <person name="Lutz R."/>
            <person name="Lynch J.A."/>
            <person name="da Fonseca R.N."/>
            <person name="Posnien N."/>
            <person name="Reuter R."/>
            <person name="Roth S."/>
            <person name="Savard J."/>
            <person name="Schinko J.B."/>
            <person name="Schmitt C."/>
            <person name="Schoppmeier M."/>
            <person name="Schroder R."/>
            <person name="Shippy T.D."/>
            <person name="Simonnet F."/>
            <person name="Marques-Souza H."/>
            <person name="Tautz D."/>
            <person name="Tomoyasu Y."/>
            <person name="Trauner J."/>
            <person name="Van der Zee M."/>
            <person name="Vervoort M."/>
            <person name="Wittkopp N."/>
            <person name="Wimmer E.A."/>
            <person name="Yang X."/>
            <person name="Jones A.K."/>
            <person name="Sattelle D.B."/>
            <person name="Ebert P.R."/>
            <person name="Nelson D."/>
            <person name="Scott J.G."/>
            <person name="Beeman R.W."/>
            <person name="Muthukrishnan S."/>
            <person name="Kramer K.J."/>
            <person name="Arakane Y."/>
            <person name="Beeman R.W."/>
            <person name="Zhu Q."/>
            <person name="Hogenkamp D."/>
            <person name="Dixit R."/>
            <person name="Oppert B."/>
            <person name="Jiang H."/>
            <person name="Zou Z."/>
            <person name="Marshall J."/>
            <person name="Elpidina E."/>
            <person name="Vinokurov K."/>
            <person name="Oppert C."/>
            <person name="Zou Z."/>
            <person name="Evans J."/>
            <person name="Lu Z."/>
            <person name="Zhao P."/>
            <person name="Sumathipala N."/>
            <person name="Altincicek B."/>
            <person name="Vilcinskas A."/>
            <person name="Williams M."/>
            <person name="Hultmark D."/>
            <person name="Hetru C."/>
            <person name="Jiang H."/>
            <person name="Grimmelikhuijzen C.J."/>
            <person name="Hauser F."/>
            <person name="Cazzamali G."/>
            <person name="Williamson M."/>
            <person name="Park Y."/>
            <person name="Li B."/>
            <person name="Tanaka Y."/>
            <person name="Predel R."/>
            <person name="Neupert S."/>
            <person name="Schachtner J."/>
            <person name="Verleyen P."/>
            <person name="Raible F."/>
            <person name="Bork P."/>
            <person name="Friedrich M."/>
            <person name="Walden K.K."/>
            <person name="Robertson H.M."/>
            <person name="Angeli S."/>
            <person name="Foret S."/>
            <person name="Bucher G."/>
            <person name="Schuetz S."/>
            <person name="Maleszka R."/>
            <person name="Wimmer E.A."/>
            <person name="Beeman R.W."/>
            <person name="Lorenzen M."/>
            <person name="Tomoyasu Y."/>
            <person name="Miller S.C."/>
            <person name="Grossmann D."/>
            <person name="Bucher G."/>
        </authorList>
    </citation>
    <scope>NUCLEOTIDE SEQUENCE [LARGE SCALE GENOMIC DNA]</scope>
    <source>
        <strain evidence="2 3">Georgia GA2</strain>
    </source>
</reference>
<sequence length="878" mass="102375">MKVGVFLALCASVRDKPTKISRTIVRPIHDLKIALLSVVKPRLEPREISPVDQILRRRSSVLEPTMVYESDFYTTRRPYRPSYSTYSVSKREIPWEKVPFVPRPSLVPDPVTAFGKRKTVEEVFRPDRKNILSPNERAKIKPKILLEPPKPYLSARDINREKILNSIKVRESQLNDSMDVLLPRLHKVAENPNLPGCWDCVCCPQSPRHYLVRDSPDRSRRAAEEVYSYSYSAESSRSGDPYSRPSTRSYTTSESVNRSSNSGPGSYSYSTERSSRSYGDGPGGYHSSYSSSTSGRLPGGTTYRHYSYRSAPSRQVRILPGLGKVHVVHTYDRIVPYVGHKRLTVVTLPPKIYSTRSSVLQREYDWIENKVRPWVAYSPTNRYLNSDSAVRYVYVRNPITGLKYHSDYYPSRYYNFYRIIRPLSYYDDYWPFYRPLSAYYSYWPISRSVSYLDDIPLYRSLRLQSIFDDETRLIRAQTASLLKQVHQPVPRIRTWPITPLNRFGDFPSLPMKYSNDTYIHRLLTYSPNHKIQYATYYTEPVKKYIGDKGYSRRRPLTMFEDALRNDIQLLSYYITKFRDEKQQPKEIKAPLSPARPSRIFSVHKPMEDPVAQEIKDLREARAQRLAKIYASDDKTTDEVEKSLKEKKRKEEARLAEERAIAEEQAKKEAEAARKAEIARQEQLAAQLAAERAAELERQAEQARQEELAKQAEIERMKREEEERARLEEQRRLEEEAKAEEERQQLLRLEEIARQAEEEKERELARQAEELAELARQEAERAEQERLEREQKEKEQKEAELAELARQETELAELERQEKELAELAAKAQEELAANEEEEEKTEEQAEPVVDEPEAEAQEEEPAEVEPEDEPEAEAEADE</sequence>
<dbReference type="InParanoid" id="A0A139WFR1"/>
<dbReference type="AlphaFoldDB" id="A0A139WFR1"/>
<feature type="compositionally biased region" description="Low complexity" evidence="1">
    <location>
        <begin position="227"/>
        <end position="295"/>
    </location>
</feature>
<feature type="region of interest" description="Disordered" evidence="1">
    <location>
        <begin position="755"/>
        <end position="878"/>
    </location>
</feature>
<feature type="compositionally biased region" description="Basic and acidic residues" evidence="1">
    <location>
        <begin position="691"/>
        <end position="742"/>
    </location>
</feature>
<dbReference type="GO" id="GO:0005813">
    <property type="term" value="C:centrosome"/>
    <property type="evidence" value="ECO:0000318"/>
    <property type="project" value="GO_Central"/>
</dbReference>
<gene>
    <name evidence="2" type="primary">AUGUSTUS-3.0.2_33609</name>
    <name evidence="2" type="ORF">TcasGA2_TC033609</name>
</gene>
<feature type="region of interest" description="Disordered" evidence="1">
    <location>
        <begin position="687"/>
        <end position="742"/>
    </location>
</feature>
<feature type="compositionally biased region" description="Acidic residues" evidence="1">
    <location>
        <begin position="832"/>
        <end position="878"/>
    </location>
</feature>